<accession>A0ACC2WVA8</accession>
<dbReference type="Proteomes" id="UP001230649">
    <property type="component" value="Unassembled WGS sequence"/>
</dbReference>
<dbReference type="EMBL" id="JASBWS010000005">
    <property type="protein sequence ID" value="KAJ9115567.1"/>
    <property type="molecule type" value="Genomic_DNA"/>
</dbReference>
<reference evidence="1" key="1">
    <citation type="submission" date="2023-04" db="EMBL/GenBank/DDBJ databases">
        <title>Draft Genome sequencing of Naganishia species isolated from polar environments using Oxford Nanopore Technology.</title>
        <authorList>
            <person name="Leo P."/>
            <person name="Venkateswaran K."/>
        </authorList>
    </citation>
    <scope>NUCLEOTIDE SEQUENCE</scope>
    <source>
        <strain evidence="1">MNA-CCFEE 5262</strain>
    </source>
</reference>
<name>A0ACC2WVA8_9TREE</name>
<sequence>MFSRELEDRVLQDGGDGRMSPPKLGTSTAVNSRLELSTSVHFEAAKGQDEPKDSLKGRPFEVTLQDSPDTIAYERTMNAIYDSYRRDRDSKVDADIPIHVKMGALPIALSPSSTLALNGRIGGTDESNLPAVPTLLSSSTLHHTLSRQSFASDTDLLLTSRSSFDFDGARIYIGTTSRPFHYQDTDLGADTGRIQQRTALRRQGTDDFVTSVVTYNQSQTPSRPSGLHSRDNSIESGFKESHDMKVKSDSKAPDEGYGLAATTEHGQLDALRKARDWRRWFPDPKWGFLILVIAETLINIGIEVRQNARPRTRSDHAHLVCFPLQGNILFHFSHAIDSNTATSIVTQNKVRLPVYLSIFAMAHVFQLLLAIDATIFRNTIQIIGLSIFNGLFLVYAVIQMDEIKEILGTAQDGSEITGETAYSILHVSVAVQTATILGVIAAAEVGFIVLSWFIYKDFGWEIYKDLGADLSIKRYYLHHQIFVCVIRFASFVFVGFGVQFIFLVLPQSDPEYYITIAALPVSVLLLLTGAGGAHFENVWAMGGFLIGMLGGLGYFVFKTYRIYNQREMYHQVYKSLTTFAGLSMLILAVSLIWACIVMNNFGKGLREQRVRAKVRKGKRRGNIAGKASSQSPMNGQHELDVVRRRMTLD</sequence>
<proteinExistence type="predicted"/>
<protein>
    <submittedName>
        <fullName evidence="1">Uncharacterized protein</fullName>
    </submittedName>
</protein>
<gene>
    <name evidence="1" type="ORF">QFC20_000892</name>
</gene>
<organism evidence="1 2">
    <name type="scientific">Naganishia adeliensis</name>
    <dbReference type="NCBI Taxonomy" id="92952"/>
    <lineage>
        <taxon>Eukaryota</taxon>
        <taxon>Fungi</taxon>
        <taxon>Dikarya</taxon>
        <taxon>Basidiomycota</taxon>
        <taxon>Agaricomycotina</taxon>
        <taxon>Tremellomycetes</taxon>
        <taxon>Filobasidiales</taxon>
        <taxon>Filobasidiaceae</taxon>
        <taxon>Naganishia</taxon>
    </lineage>
</organism>
<evidence type="ECO:0000313" key="2">
    <source>
        <dbReference type="Proteomes" id="UP001230649"/>
    </source>
</evidence>
<keyword evidence="2" id="KW-1185">Reference proteome</keyword>
<comment type="caution">
    <text evidence="1">The sequence shown here is derived from an EMBL/GenBank/DDBJ whole genome shotgun (WGS) entry which is preliminary data.</text>
</comment>
<evidence type="ECO:0000313" key="1">
    <source>
        <dbReference type="EMBL" id="KAJ9115567.1"/>
    </source>
</evidence>